<dbReference type="AlphaFoldDB" id="F8MZV5"/>
<evidence type="ECO:0000259" key="2">
    <source>
        <dbReference type="PROSITE" id="PS50137"/>
    </source>
</evidence>
<dbReference type="RefSeq" id="XP_009856518.1">
    <property type="nucleotide sequence ID" value="XM_009858216.1"/>
</dbReference>
<keyword evidence="1" id="KW-0694">RNA-binding</keyword>
<name>F8MZV5_NEUT8</name>
<gene>
    <name evidence="3" type="ORF">NEUTE1DRAFT_105848</name>
</gene>
<dbReference type="Proteomes" id="UP000008065">
    <property type="component" value="Unassembled WGS sequence"/>
</dbReference>
<evidence type="ECO:0000313" key="3">
    <source>
        <dbReference type="EMBL" id="EGO52890.1"/>
    </source>
</evidence>
<organism evidence="3 4">
    <name type="scientific">Neurospora tetrasperma (strain FGSC 2508 / ATCC MYA-4615 / P0657)</name>
    <dbReference type="NCBI Taxonomy" id="510951"/>
    <lineage>
        <taxon>Eukaryota</taxon>
        <taxon>Fungi</taxon>
        <taxon>Dikarya</taxon>
        <taxon>Ascomycota</taxon>
        <taxon>Pezizomycotina</taxon>
        <taxon>Sordariomycetes</taxon>
        <taxon>Sordariomycetidae</taxon>
        <taxon>Sordariales</taxon>
        <taxon>Sordariaceae</taxon>
        <taxon>Neurospora</taxon>
    </lineage>
</organism>
<dbReference type="PROSITE" id="PS50137">
    <property type="entry name" value="DS_RBD"/>
    <property type="match status" value="1"/>
</dbReference>
<dbReference type="GeneID" id="20822211"/>
<feature type="domain" description="DRBM" evidence="2">
    <location>
        <begin position="29"/>
        <end position="52"/>
    </location>
</feature>
<dbReference type="KEGG" id="nte:NEUTE1DRAFT105848"/>
<reference evidence="4" key="1">
    <citation type="journal article" date="2011" name="Genetics">
        <title>Massive changes in genome architecture accompany the transition to self-fertility in the filamentous fungus Neurospora tetrasperma.</title>
        <authorList>
            <person name="Ellison C.E."/>
            <person name="Stajich J.E."/>
            <person name="Jacobson D.J."/>
            <person name="Natvig D.O."/>
            <person name="Lapidus A."/>
            <person name="Foster B."/>
            <person name="Aerts A."/>
            <person name="Riley R."/>
            <person name="Lindquist E.A."/>
            <person name="Grigoriev I.V."/>
            <person name="Taylor J.W."/>
        </authorList>
    </citation>
    <scope>NUCLEOTIDE SEQUENCE [LARGE SCALE GENOMIC DNA]</scope>
    <source>
        <strain evidence="4">FGSC 2508 / P0657</strain>
    </source>
</reference>
<dbReference type="GO" id="GO:0003723">
    <property type="term" value="F:RNA binding"/>
    <property type="evidence" value="ECO:0007669"/>
    <property type="project" value="UniProtKB-UniRule"/>
</dbReference>
<accession>F8MZV5</accession>
<keyword evidence="4" id="KW-1185">Reference proteome</keyword>
<dbReference type="VEuPathDB" id="FungiDB:NEUTE1DRAFT_105848"/>
<evidence type="ECO:0000256" key="1">
    <source>
        <dbReference type="PROSITE-ProRule" id="PRU00266"/>
    </source>
</evidence>
<evidence type="ECO:0000313" key="4">
    <source>
        <dbReference type="Proteomes" id="UP000008065"/>
    </source>
</evidence>
<dbReference type="HOGENOM" id="CLU_2942351_0_0_1"/>
<proteinExistence type="predicted"/>
<protein>
    <recommendedName>
        <fullName evidence="2">DRBM domain-containing protein</fullName>
    </recommendedName>
</protein>
<dbReference type="InterPro" id="IPR014720">
    <property type="entry name" value="dsRBD_dom"/>
</dbReference>
<dbReference type="EMBL" id="GL891382">
    <property type="protein sequence ID" value="EGO52890.1"/>
    <property type="molecule type" value="Genomic_DNA"/>
</dbReference>
<sequence length="60" mass="6355">MGTSGPVYDALISLDKLTCWNTGSPDAEEGVGGNKREADHTEAAKALRKLQSCKNSFDGL</sequence>